<keyword evidence="2" id="KW-1185">Reference proteome</keyword>
<comment type="caution">
    <text evidence="1">The sequence shown here is derived from an EMBL/GenBank/DDBJ whole genome shotgun (WGS) entry which is preliminary data.</text>
</comment>
<dbReference type="EMBL" id="SCWC02000001">
    <property type="protein sequence ID" value="KAA1042489.1"/>
    <property type="molecule type" value="Genomic_DNA"/>
</dbReference>
<dbReference type="Gene3D" id="1.10.10.10">
    <property type="entry name" value="Winged helix-like DNA-binding domain superfamily/Winged helix DNA-binding domain"/>
    <property type="match status" value="1"/>
</dbReference>
<evidence type="ECO:0000313" key="1">
    <source>
        <dbReference type="EMBL" id="KAA1042489.1"/>
    </source>
</evidence>
<name>A0ABQ6RB82_9STAP</name>
<sequence length="67" mass="8046">MRQIVQGIREVYNSLPLEEQQLFRLLYWEAQRPSYDIIAAALNVSERSVKRHRERLMERVADAIIYI</sequence>
<dbReference type="InterPro" id="IPR013324">
    <property type="entry name" value="RNA_pol_sigma_r3/r4-like"/>
</dbReference>
<dbReference type="Proteomes" id="UP000295735">
    <property type="component" value="Unassembled WGS sequence"/>
</dbReference>
<gene>
    <name evidence="1" type="ORF">ERX35_000995</name>
</gene>
<protein>
    <recommendedName>
        <fullName evidence="3">Sigma-70 family RNA polymerase sigma factor</fullName>
    </recommendedName>
</protein>
<dbReference type="InterPro" id="IPR036388">
    <property type="entry name" value="WH-like_DNA-bd_sf"/>
</dbReference>
<evidence type="ECO:0000313" key="2">
    <source>
        <dbReference type="Proteomes" id="UP000295735"/>
    </source>
</evidence>
<proteinExistence type="predicted"/>
<accession>A0ABQ6RB82</accession>
<evidence type="ECO:0008006" key="3">
    <source>
        <dbReference type="Google" id="ProtNLM"/>
    </source>
</evidence>
<reference evidence="1 2" key="1">
    <citation type="submission" date="2019-09" db="EMBL/GenBank/DDBJ databases">
        <authorList>
            <person name="Mazhar S."/>
            <person name="Altermann E."/>
            <person name="Hill C."/>
            <person name="Mcauliffe O."/>
        </authorList>
    </citation>
    <scope>NUCLEOTIDE SEQUENCE [LARGE SCALE GENOMIC DNA]</scope>
    <source>
        <strain evidence="1 2">ATCC 51831</strain>
    </source>
</reference>
<dbReference type="SUPFAM" id="SSF88659">
    <property type="entry name" value="Sigma3 and sigma4 domains of RNA polymerase sigma factors"/>
    <property type="match status" value="1"/>
</dbReference>
<organism evidence="1 2">
    <name type="scientific">Macrococcus equipercicus</name>
    <dbReference type="NCBI Taxonomy" id="69967"/>
    <lineage>
        <taxon>Bacteria</taxon>
        <taxon>Bacillati</taxon>
        <taxon>Bacillota</taxon>
        <taxon>Bacilli</taxon>
        <taxon>Bacillales</taxon>
        <taxon>Staphylococcaceae</taxon>
        <taxon>Macrococcus</taxon>
    </lineage>
</organism>